<dbReference type="Pfam" id="PF00753">
    <property type="entry name" value="Lactamase_B"/>
    <property type="match status" value="1"/>
</dbReference>
<sequence>MKITRFQFNMLPVNCYVLWDPDSRECAIVDAGCYYSKEEETLAHFIDDNQLVVKYLLATHLHFDHCFGNAFVARQYGVKLMASRDDEFLLPYMAQQAQIFGITFKGEIEPIGQYIGHGTTFTLGQEEMRAIAVPGHSPGSLAFYAPESSFVLSGDALFQMSIGRTDFPGGNHRQLIESIRKNLLTLPPETVVYPGHGPDTEIGLERNDNPFL</sequence>
<keyword evidence="3" id="KW-0378">Hydrolase</keyword>
<evidence type="ECO:0000256" key="4">
    <source>
        <dbReference type="ARBA" id="ARBA00022833"/>
    </source>
</evidence>
<keyword evidence="4" id="KW-0862">Zinc</keyword>
<dbReference type="EMBL" id="DYUD01000027">
    <property type="protein sequence ID" value="HJG89916.1"/>
    <property type="molecule type" value="Genomic_DNA"/>
</dbReference>
<dbReference type="GO" id="GO:0016787">
    <property type="term" value="F:hydrolase activity"/>
    <property type="evidence" value="ECO:0007669"/>
    <property type="project" value="UniProtKB-KW"/>
</dbReference>
<evidence type="ECO:0000256" key="1">
    <source>
        <dbReference type="ARBA" id="ARBA00001947"/>
    </source>
</evidence>
<evidence type="ECO:0000259" key="5">
    <source>
        <dbReference type="SMART" id="SM00849"/>
    </source>
</evidence>
<gene>
    <name evidence="6" type="ORF">K8U91_10665</name>
</gene>
<reference evidence="6" key="2">
    <citation type="submission" date="2021-09" db="EMBL/GenBank/DDBJ databases">
        <authorList>
            <person name="Gilroy R."/>
        </authorList>
    </citation>
    <scope>NUCLEOTIDE SEQUENCE</scope>
    <source>
        <strain evidence="6">CHK121-7720</strain>
    </source>
</reference>
<proteinExistence type="predicted"/>
<evidence type="ECO:0000256" key="2">
    <source>
        <dbReference type="ARBA" id="ARBA00022723"/>
    </source>
</evidence>
<dbReference type="PANTHER" id="PTHR46233:SF3">
    <property type="entry name" value="HYDROXYACYLGLUTATHIONE HYDROLASE GLOC"/>
    <property type="match status" value="1"/>
</dbReference>
<dbReference type="InterPro" id="IPR051453">
    <property type="entry name" value="MBL_Glyoxalase_II"/>
</dbReference>
<dbReference type="InterPro" id="IPR001279">
    <property type="entry name" value="Metallo-B-lactamas"/>
</dbReference>
<dbReference type="Gene3D" id="3.60.15.10">
    <property type="entry name" value="Ribonuclease Z/Hydroxyacylglutathione hydrolase-like"/>
    <property type="match status" value="1"/>
</dbReference>
<dbReference type="CDD" id="cd06262">
    <property type="entry name" value="metallo-hydrolase-like_MBL-fold"/>
    <property type="match status" value="1"/>
</dbReference>
<feature type="domain" description="Metallo-beta-lactamase" evidence="5">
    <location>
        <begin position="12"/>
        <end position="196"/>
    </location>
</feature>
<organism evidence="6 7">
    <name type="scientific">Barnesiella viscericola</name>
    <dbReference type="NCBI Taxonomy" id="397865"/>
    <lineage>
        <taxon>Bacteria</taxon>
        <taxon>Pseudomonadati</taxon>
        <taxon>Bacteroidota</taxon>
        <taxon>Bacteroidia</taxon>
        <taxon>Bacteroidales</taxon>
        <taxon>Barnesiellaceae</taxon>
        <taxon>Barnesiella</taxon>
    </lineage>
</organism>
<dbReference type="InterPro" id="IPR036866">
    <property type="entry name" value="RibonucZ/Hydroxyglut_hydro"/>
</dbReference>
<comment type="cofactor">
    <cofactor evidence="1">
        <name>Zn(2+)</name>
        <dbReference type="ChEBI" id="CHEBI:29105"/>
    </cofactor>
</comment>
<dbReference type="SMART" id="SM00849">
    <property type="entry name" value="Lactamase_B"/>
    <property type="match status" value="1"/>
</dbReference>
<name>A0A921SVN1_9BACT</name>
<evidence type="ECO:0000313" key="6">
    <source>
        <dbReference type="EMBL" id="HJG89916.1"/>
    </source>
</evidence>
<protein>
    <submittedName>
        <fullName evidence="6">MBL fold metallo-hydrolase</fullName>
    </submittedName>
</protein>
<evidence type="ECO:0000256" key="3">
    <source>
        <dbReference type="ARBA" id="ARBA00022801"/>
    </source>
</evidence>
<accession>A0A921SVN1</accession>
<dbReference type="Proteomes" id="UP000757103">
    <property type="component" value="Unassembled WGS sequence"/>
</dbReference>
<evidence type="ECO:0000313" key="7">
    <source>
        <dbReference type="Proteomes" id="UP000757103"/>
    </source>
</evidence>
<dbReference type="SUPFAM" id="SSF56281">
    <property type="entry name" value="Metallo-hydrolase/oxidoreductase"/>
    <property type="match status" value="1"/>
</dbReference>
<comment type="caution">
    <text evidence="6">The sequence shown here is derived from an EMBL/GenBank/DDBJ whole genome shotgun (WGS) entry which is preliminary data.</text>
</comment>
<reference evidence="6" key="1">
    <citation type="journal article" date="2021" name="PeerJ">
        <title>Extensive microbial diversity within the chicken gut microbiome revealed by metagenomics and culture.</title>
        <authorList>
            <person name="Gilroy R."/>
            <person name="Ravi A."/>
            <person name="Getino M."/>
            <person name="Pursley I."/>
            <person name="Horton D.L."/>
            <person name="Alikhan N.F."/>
            <person name="Baker D."/>
            <person name="Gharbi K."/>
            <person name="Hall N."/>
            <person name="Watson M."/>
            <person name="Adriaenssens E.M."/>
            <person name="Foster-Nyarko E."/>
            <person name="Jarju S."/>
            <person name="Secka A."/>
            <person name="Antonio M."/>
            <person name="Oren A."/>
            <person name="Chaudhuri R.R."/>
            <person name="La Ragione R."/>
            <person name="Hildebrand F."/>
            <person name="Pallen M.J."/>
        </authorList>
    </citation>
    <scope>NUCLEOTIDE SEQUENCE</scope>
    <source>
        <strain evidence="6">CHK121-7720</strain>
    </source>
</reference>
<dbReference type="GO" id="GO:0046872">
    <property type="term" value="F:metal ion binding"/>
    <property type="evidence" value="ECO:0007669"/>
    <property type="project" value="UniProtKB-KW"/>
</dbReference>
<keyword evidence="2" id="KW-0479">Metal-binding</keyword>
<dbReference type="PANTHER" id="PTHR46233">
    <property type="entry name" value="HYDROXYACYLGLUTATHIONE HYDROLASE GLOC"/>
    <property type="match status" value="1"/>
</dbReference>
<dbReference type="RefSeq" id="WP_273306974.1">
    <property type="nucleotide sequence ID" value="NZ_DYUD01000027.1"/>
</dbReference>
<dbReference type="AlphaFoldDB" id="A0A921SVN1"/>